<feature type="binding site" evidence="3">
    <location>
        <position position="446"/>
    </location>
    <ligand>
        <name>L-glutamate</name>
        <dbReference type="ChEBI" id="CHEBI:29985"/>
    </ligand>
</feature>
<accession>A0A9Q0RZK4</accession>
<dbReference type="Gene3D" id="1.10.246.130">
    <property type="match status" value="1"/>
</dbReference>
<keyword evidence="1" id="KW-1199">Hemostasis impairing toxin</keyword>
<dbReference type="GO" id="GO:0005886">
    <property type="term" value="C:plasma membrane"/>
    <property type="evidence" value="ECO:0007669"/>
    <property type="project" value="TreeGrafter"/>
</dbReference>
<evidence type="ECO:0000313" key="5">
    <source>
        <dbReference type="Proteomes" id="UP001151699"/>
    </source>
</evidence>
<dbReference type="GO" id="GO:0006751">
    <property type="term" value="P:glutathione catabolic process"/>
    <property type="evidence" value="ECO:0007669"/>
    <property type="project" value="InterPro"/>
</dbReference>
<gene>
    <name evidence="4" type="primary">TX14A_2</name>
    <name evidence="4" type="ORF">Bhyg_11424</name>
</gene>
<protein>
    <submittedName>
        <fullName evidence="4">Scoloptoxin SSD14</fullName>
    </submittedName>
</protein>
<feature type="active site" description="Nucleophile" evidence="2">
    <location>
        <position position="404"/>
    </location>
</feature>
<dbReference type="InterPro" id="IPR029055">
    <property type="entry name" value="Ntn_hydrolases_N"/>
</dbReference>
<dbReference type="GO" id="GO:0036374">
    <property type="term" value="F:glutathione hydrolase activity"/>
    <property type="evidence" value="ECO:0007669"/>
    <property type="project" value="InterPro"/>
</dbReference>
<evidence type="ECO:0000256" key="3">
    <source>
        <dbReference type="PIRSR" id="PIRSR600101-2"/>
    </source>
</evidence>
<evidence type="ECO:0000313" key="4">
    <source>
        <dbReference type="EMBL" id="KAJ6638687.1"/>
    </source>
</evidence>
<dbReference type="InterPro" id="IPR000101">
    <property type="entry name" value="GGT_peptidase"/>
</dbReference>
<dbReference type="Gene3D" id="3.60.20.40">
    <property type="match status" value="1"/>
</dbReference>
<keyword evidence="5" id="KW-1185">Reference proteome</keyword>
<dbReference type="PRINTS" id="PR01210">
    <property type="entry name" value="GGTRANSPTASE"/>
</dbReference>
<reference evidence="4" key="1">
    <citation type="submission" date="2022-07" db="EMBL/GenBank/DDBJ databases">
        <authorList>
            <person name="Trinca V."/>
            <person name="Uliana J.V.C."/>
            <person name="Torres T.T."/>
            <person name="Ward R.J."/>
            <person name="Monesi N."/>
        </authorList>
    </citation>
    <scope>NUCLEOTIDE SEQUENCE</scope>
    <source>
        <strain evidence="4">HSMRA1968</strain>
        <tissue evidence="4">Whole embryos</tissue>
    </source>
</reference>
<evidence type="ECO:0000256" key="2">
    <source>
        <dbReference type="PIRSR" id="PIRSR600101-1"/>
    </source>
</evidence>
<feature type="binding site" evidence="3">
    <location>
        <position position="110"/>
    </location>
    <ligand>
        <name>L-glutamate</name>
        <dbReference type="ChEBI" id="CHEBI:29985"/>
    </ligand>
</feature>
<dbReference type="Pfam" id="PF01019">
    <property type="entry name" value="G_glu_transpept"/>
    <property type="match status" value="1"/>
</dbReference>
<dbReference type="SUPFAM" id="SSF56235">
    <property type="entry name" value="N-terminal nucleophile aminohydrolases (Ntn hydrolases)"/>
    <property type="match status" value="1"/>
</dbReference>
<dbReference type="FunFam" id="3.60.20.40:FF:000001">
    <property type="entry name" value="Gamma-glutamyltranspeptidase 1"/>
    <property type="match status" value="1"/>
</dbReference>
<dbReference type="PANTHER" id="PTHR11686:SF72">
    <property type="entry name" value="GAMMA-GLUTAMYL TRANSPEPTIDASE, ISOFORM A"/>
    <property type="match status" value="1"/>
</dbReference>
<comment type="caution">
    <text evidence="4">The sequence shown here is derived from an EMBL/GenBank/DDBJ whole genome shotgun (WGS) entry which is preliminary data.</text>
</comment>
<dbReference type="OrthoDB" id="1081007at2759"/>
<feature type="binding site" evidence="3">
    <location>
        <position position="497"/>
    </location>
    <ligand>
        <name>L-glutamate</name>
        <dbReference type="ChEBI" id="CHEBI:29985"/>
    </ligand>
</feature>
<keyword evidence="1" id="KW-1202">Platelet aggregation activating toxin</keyword>
<sequence length="594" mass="65686">MTFPTFKKFCLAFVILAVMILALGLGLGLGLKREPFVQIRHSGSVVSNGEECAAIGGKILQELNGSAADAAIATLFCEGVAVPQSCGLGGGFFLTIYTKSTGKVETLNAREVAPKAATEDMFVGETTVTGIRSVAVPGELKGMYELWKRYGKLPWKTLVQPAIDLCRNGHVVSRYFGDVLKAREATIKREISLAEVFINPETDAVWVEGDIIQRPKLAETLELIAEEGEDTLYNNGKLSQILVNEIQDLGGIITMEDFMDYNVRWDDSISTQFMNHTIHTVPLPATGSVLILILNVLNGFLPFVRNLTFYQRFVECFKFAYAKRTELADHYYAPEAYEVRFLLLATDDLIHELFNKIIHRGKTFQKMLGADFAQEIRSQIEDDRTYQTYEHYGANFSIPDDHGTAHISIIAPNGDAVALTSTINTILGSKVRSRTTGIILNDQMDDFSTPGVVNAFGVPASPANYIVPGKRPLSSMCPTIVIDRNGEVKMVIGSAGGTRITSAVSFIIITKLMFDEPLFDIVQEKRFHHQLAPMYIDYEVGFNETVLEGLKGLGHDVFTEATTYGFVAVTAIGREGNELKPMYDHRRHGSTFVF</sequence>
<dbReference type="InterPro" id="IPR043137">
    <property type="entry name" value="GGT_ssub_C"/>
</dbReference>
<evidence type="ECO:0000256" key="1">
    <source>
        <dbReference type="ARBA" id="ARBA00084097"/>
    </source>
</evidence>
<dbReference type="AlphaFoldDB" id="A0A9Q0RZK4"/>
<proteinExistence type="predicted"/>
<dbReference type="Proteomes" id="UP001151699">
    <property type="component" value="Chromosome X"/>
</dbReference>
<feature type="binding site" evidence="3">
    <location>
        <begin position="422"/>
        <end position="424"/>
    </location>
    <ligand>
        <name>L-glutamate</name>
        <dbReference type="ChEBI" id="CHEBI:29985"/>
    </ligand>
</feature>
<dbReference type="PANTHER" id="PTHR11686">
    <property type="entry name" value="GAMMA GLUTAMYL TRANSPEPTIDASE"/>
    <property type="match status" value="1"/>
</dbReference>
<dbReference type="EMBL" id="WJQU01000003">
    <property type="protein sequence ID" value="KAJ6638687.1"/>
    <property type="molecule type" value="Genomic_DNA"/>
</dbReference>
<organism evidence="4 5">
    <name type="scientific">Pseudolycoriella hygida</name>
    <dbReference type="NCBI Taxonomy" id="35572"/>
    <lineage>
        <taxon>Eukaryota</taxon>
        <taxon>Metazoa</taxon>
        <taxon>Ecdysozoa</taxon>
        <taxon>Arthropoda</taxon>
        <taxon>Hexapoda</taxon>
        <taxon>Insecta</taxon>
        <taxon>Pterygota</taxon>
        <taxon>Neoptera</taxon>
        <taxon>Endopterygota</taxon>
        <taxon>Diptera</taxon>
        <taxon>Nematocera</taxon>
        <taxon>Sciaroidea</taxon>
        <taxon>Sciaridae</taxon>
        <taxon>Pseudolycoriella</taxon>
    </lineage>
</organism>
<dbReference type="InterPro" id="IPR043138">
    <property type="entry name" value="GGT_lsub"/>
</dbReference>
<name>A0A9Q0RZK4_9DIPT</name>
<feature type="binding site" evidence="3">
    <location>
        <begin position="474"/>
        <end position="475"/>
    </location>
    <ligand>
        <name>L-glutamate</name>
        <dbReference type="ChEBI" id="CHEBI:29985"/>
    </ligand>
</feature>
<keyword evidence="1" id="KW-0800">Toxin</keyword>